<reference evidence="1" key="2">
    <citation type="journal article" date="2015" name="Fish Shellfish Immunol.">
        <title>Early steps in the European eel (Anguilla anguilla)-Vibrio vulnificus interaction in the gills: Role of the RtxA13 toxin.</title>
        <authorList>
            <person name="Callol A."/>
            <person name="Pajuelo D."/>
            <person name="Ebbesson L."/>
            <person name="Teles M."/>
            <person name="MacKenzie S."/>
            <person name="Amaro C."/>
        </authorList>
    </citation>
    <scope>NUCLEOTIDE SEQUENCE</scope>
</reference>
<evidence type="ECO:0000313" key="1">
    <source>
        <dbReference type="EMBL" id="JAH72543.1"/>
    </source>
</evidence>
<proteinExistence type="predicted"/>
<organism evidence="1">
    <name type="scientific">Anguilla anguilla</name>
    <name type="common">European freshwater eel</name>
    <name type="synonym">Muraena anguilla</name>
    <dbReference type="NCBI Taxonomy" id="7936"/>
    <lineage>
        <taxon>Eukaryota</taxon>
        <taxon>Metazoa</taxon>
        <taxon>Chordata</taxon>
        <taxon>Craniata</taxon>
        <taxon>Vertebrata</taxon>
        <taxon>Euteleostomi</taxon>
        <taxon>Actinopterygii</taxon>
        <taxon>Neopterygii</taxon>
        <taxon>Teleostei</taxon>
        <taxon>Anguilliformes</taxon>
        <taxon>Anguillidae</taxon>
        <taxon>Anguilla</taxon>
    </lineage>
</organism>
<accession>A0A0E9V5K7</accession>
<name>A0A0E9V5K7_ANGAN</name>
<dbReference type="AlphaFoldDB" id="A0A0E9V5K7"/>
<reference evidence="1" key="1">
    <citation type="submission" date="2014-11" db="EMBL/GenBank/DDBJ databases">
        <authorList>
            <person name="Amaro Gonzalez C."/>
        </authorList>
    </citation>
    <scope>NUCLEOTIDE SEQUENCE</scope>
</reference>
<dbReference type="EMBL" id="GBXM01036034">
    <property type="protein sequence ID" value="JAH72543.1"/>
    <property type="molecule type" value="Transcribed_RNA"/>
</dbReference>
<protein>
    <submittedName>
        <fullName evidence="1">Uncharacterized protein</fullName>
    </submittedName>
</protein>
<sequence>MVICSFFKILPSVWISTHFPCRSELSM</sequence>